<proteinExistence type="predicted"/>
<gene>
    <name evidence="1" type="ORF">M0R45_018321</name>
</gene>
<organism evidence="1 2">
    <name type="scientific">Rubus argutus</name>
    <name type="common">Southern blackberry</name>
    <dbReference type="NCBI Taxonomy" id="59490"/>
    <lineage>
        <taxon>Eukaryota</taxon>
        <taxon>Viridiplantae</taxon>
        <taxon>Streptophyta</taxon>
        <taxon>Embryophyta</taxon>
        <taxon>Tracheophyta</taxon>
        <taxon>Spermatophyta</taxon>
        <taxon>Magnoliopsida</taxon>
        <taxon>eudicotyledons</taxon>
        <taxon>Gunneridae</taxon>
        <taxon>Pentapetalae</taxon>
        <taxon>rosids</taxon>
        <taxon>fabids</taxon>
        <taxon>Rosales</taxon>
        <taxon>Rosaceae</taxon>
        <taxon>Rosoideae</taxon>
        <taxon>Rosoideae incertae sedis</taxon>
        <taxon>Rubus</taxon>
    </lineage>
</organism>
<dbReference type="AlphaFoldDB" id="A0AAW1X249"/>
<evidence type="ECO:0000313" key="1">
    <source>
        <dbReference type="EMBL" id="KAK9931025.1"/>
    </source>
</evidence>
<sequence length="134" mass="15194">MINVNENSVWEEYVKSYNDAISFRYKRISNWDDIVDLCGKDRATGEGAEISAEAIEVMTPPVNEVNHVDLEDDDQGLEDIHIINDTAPNPPMDRMTLSFEDLLCATTQRLARKDEVSTNMKQNVVLIFISDESV</sequence>
<comment type="caution">
    <text evidence="1">The sequence shown here is derived from an EMBL/GenBank/DDBJ whole genome shotgun (WGS) entry which is preliminary data.</text>
</comment>
<evidence type="ECO:0000313" key="2">
    <source>
        <dbReference type="Proteomes" id="UP001457282"/>
    </source>
</evidence>
<name>A0AAW1X249_RUBAR</name>
<accession>A0AAW1X249</accession>
<dbReference type="PANTHER" id="PTHR46929">
    <property type="entry name" value="EXPRESSED PROTEIN"/>
    <property type="match status" value="1"/>
</dbReference>
<dbReference type="Proteomes" id="UP001457282">
    <property type="component" value="Unassembled WGS sequence"/>
</dbReference>
<keyword evidence="2" id="KW-1185">Reference proteome</keyword>
<dbReference type="PANTHER" id="PTHR46929:SF3">
    <property type="entry name" value="MYB_SANT-LIKE DOMAIN-CONTAINING PROTEIN"/>
    <property type="match status" value="1"/>
</dbReference>
<dbReference type="EMBL" id="JBEDUW010000004">
    <property type="protein sequence ID" value="KAK9931025.1"/>
    <property type="molecule type" value="Genomic_DNA"/>
</dbReference>
<protein>
    <submittedName>
        <fullName evidence="1">Uncharacterized protein</fullName>
    </submittedName>
</protein>
<reference evidence="1 2" key="1">
    <citation type="journal article" date="2023" name="G3 (Bethesda)">
        <title>A chromosome-length genome assembly and annotation of blackberry (Rubus argutus, cv. 'Hillquist').</title>
        <authorList>
            <person name="Bruna T."/>
            <person name="Aryal R."/>
            <person name="Dudchenko O."/>
            <person name="Sargent D.J."/>
            <person name="Mead D."/>
            <person name="Buti M."/>
            <person name="Cavallini A."/>
            <person name="Hytonen T."/>
            <person name="Andres J."/>
            <person name="Pham M."/>
            <person name="Weisz D."/>
            <person name="Mascagni F."/>
            <person name="Usai G."/>
            <person name="Natali L."/>
            <person name="Bassil N."/>
            <person name="Fernandez G.E."/>
            <person name="Lomsadze A."/>
            <person name="Armour M."/>
            <person name="Olukolu B."/>
            <person name="Poorten T."/>
            <person name="Britton C."/>
            <person name="Davik J."/>
            <person name="Ashrafi H."/>
            <person name="Aiden E.L."/>
            <person name="Borodovsky M."/>
            <person name="Worthington M."/>
        </authorList>
    </citation>
    <scope>NUCLEOTIDE SEQUENCE [LARGE SCALE GENOMIC DNA]</scope>
    <source>
        <strain evidence="1">PI 553951</strain>
    </source>
</reference>